<dbReference type="InterPro" id="IPR055369">
    <property type="entry name" value="WH2_Lhr"/>
</dbReference>
<dbReference type="GeneID" id="95327455"/>
<evidence type="ECO:0000313" key="12">
    <source>
        <dbReference type="EMBL" id="PCC37676.1"/>
    </source>
</evidence>
<gene>
    <name evidence="12" type="ORF">CIK66_18225</name>
</gene>
<dbReference type="InterPro" id="IPR013701">
    <property type="entry name" value="Lhr-like_DEAD/DEAH_assoc"/>
</dbReference>
<organism evidence="12 13">
    <name type="scientific">Brachybacterium alimentarium</name>
    <dbReference type="NCBI Taxonomy" id="47845"/>
    <lineage>
        <taxon>Bacteria</taxon>
        <taxon>Bacillati</taxon>
        <taxon>Actinomycetota</taxon>
        <taxon>Actinomycetes</taxon>
        <taxon>Micrococcales</taxon>
        <taxon>Dermabacteraceae</taxon>
        <taxon>Brachybacterium</taxon>
    </lineage>
</organism>
<dbReference type="OrthoDB" id="9815222at2"/>
<keyword evidence="1" id="KW-0547">Nucleotide-binding</keyword>
<keyword evidence="6" id="KW-0238">DNA-binding</keyword>
<dbReference type="InterPro" id="IPR027417">
    <property type="entry name" value="P-loop_NTPase"/>
</dbReference>
<reference evidence="12 13" key="1">
    <citation type="journal article" date="2017" name="Elife">
        <title>Extensive horizontal gene transfer in cheese-associated bacteria.</title>
        <authorList>
            <person name="Bonham K.S."/>
            <person name="Wolfe B.E."/>
            <person name="Dutton R.J."/>
        </authorList>
    </citation>
    <scope>NUCLEOTIDE SEQUENCE [LARGE SCALE GENOMIC DNA]</scope>
    <source>
        <strain evidence="12 13">341_9</strain>
    </source>
</reference>
<keyword evidence="4 12" id="KW-0347">Helicase</keyword>
<evidence type="ECO:0000256" key="4">
    <source>
        <dbReference type="ARBA" id="ARBA00022806"/>
    </source>
</evidence>
<dbReference type="Pfam" id="PF08494">
    <property type="entry name" value="DEAD_assoc"/>
    <property type="match status" value="1"/>
</dbReference>
<dbReference type="SUPFAM" id="SSF52540">
    <property type="entry name" value="P-loop containing nucleoside triphosphate hydrolases"/>
    <property type="match status" value="1"/>
</dbReference>
<feature type="region of interest" description="Disordered" evidence="9">
    <location>
        <begin position="1464"/>
        <end position="1487"/>
    </location>
</feature>
<dbReference type="InterPro" id="IPR055367">
    <property type="entry name" value="WH4_Lhr"/>
</dbReference>
<dbReference type="SMART" id="SM00487">
    <property type="entry name" value="DEXDc"/>
    <property type="match status" value="1"/>
</dbReference>
<dbReference type="InterPro" id="IPR055368">
    <property type="entry name" value="WH3_Lhr"/>
</dbReference>
<dbReference type="Pfam" id="PF23234">
    <property type="entry name" value="WHD_4th_Lhr"/>
    <property type="match status" value="1"/>
</dbReference>
<evidence type="ECO:0000256" key="3">
    <source>
        <dbReference type="ARBA" id="ARBA00022801"/>
    </source>
</evidence>
<accession>A0A2A3YEC1</accession>
<keyword evidence="3" id="KW-0378">Hydrolase</keyword>
<keyword evidence="8" id="KW-0413">Isomerase</keyword>
<dbReference type="InterPro" id="IPR001650">
    <property type="entry name" value="Helicase_C-like"/>
</dbReference>
<dbReference type="PANTHER" id="PTHR47962">
    <property type="entry name" value="ATP-DEPENDENT HELICASE LHR-RELATED-RELATED"/>
    <property type="match status" value="1"/>
</dbReference>
<dbReference type="GO" id="GO:0005524">
    <property type="term" value="F:ATP binding"/>
    <property type="evidence" value="ECO:0007669"/>
    <property type="project" value="UniProtKB-KW"/>
</dbReference>
<dbReference type="Pfam" id="PF23236">
    <property type="entry name" value="WHD_2nd_Lhr"/>
    <property type="match status" value="1"/>
</dbReference>
<keyword evidence="2" id="KW-0227">DNA damage</keyword>
<sequence length="1617" mass="172563">MVAPRLDLPSSFSPATATWFAESFDAPTPAQAGAWNAIERGDDTLVVAPTGSGKTLAAFLTAIDRLAAKEPPADRPTGRSAARSDGRRAAGSDRGAVSVLYISPLKALGVDVERNLTSPLVGTARTAERLGLSRAPISVGVRTGDTPPAERRRLATHPPDILITTPESLFLLLTSQAREILRGVETVILDEVHAVAGTKRGVHLALSLARLDAMLETPAQRIGLSATVEPVDEVAAFLTGSGRSREVTVVQPESTKEWEITVSLPVPDLQAIEPPPDAIDDEDVSGTIWPHVERAVLAKVLAHRSTIVFTNSRSQAERLTGKLNRLHARRRAPDADRSADGPSSGSPHAEGSGISGGSRASVGSVASVASVGSVASEGSGEVDESDGVEDIARAHHGSMSKEVRAQSEDQLKSGTLRCVVATSSLELGIDMGAVDLVLQVAAPMSVSSLLQRVGRSGHDVGAVSTGSLHPLHAADVLRSAVAVQEAVAGRIEPLTVPRNALDVLAQHTVSAAAMDDLQVEDWFDLVRTAHPYRALPRSAFDQTIDLLAGRYPSTAFSELRPRLVHDHDTGVLSARPGAQRLAVTSGGTIPDRGLYPVHLVTGDDDTQPRRVGELDEEMVYESRRGDVITLGTSSWRIEEITASRVTVSPAFGLTGRIPFWHGDGDGRPASLGRAIATAQSELASLDRSEADSRLMGLGLEANARTVLLDHLAEQQQATGAVPGPEQLVVERFLDELGDWRVVLHCAYGQRITGPWALAVGARVEERYGLDGQVMAADDGIVLRIPHGEDPPGADLFVFTPEEIDEEVRRLVGSSALFAARFRECSARALLLPRRDPQQRAPLWQQRQRSSSLLEVARPYPDFPIMLEAARECLQDVYDLPALIDLMTQIGRRRVQVREIETPSPSPFARSLLFGYLAQFIYDADAPLAERRTAALALDQSLLAELLGAVSLRELLDAEVIAEVESRLQGLTAERALRGAEQIADVLRRLGPLTPEDLALRTAEGVELNTELARLHDSRRILTVRIAGREHVAAIEDAGLLRDALGVALPPGVPDAHLAEVDRAVAQLLSRWARGRGPFPASSPVEAFGLAPGVARGALEQLTAERVLQQGEFTPGREGEEWVDAEVLRRIRRASLAASRREIAPVPGPVYARFLGQWQHLVGRRRDGRRERAAWTGRDGLLSVVDQLAGVSLPLSAWESQVLPVRLPDLTSATVDAAFAAGELVWTGHGRLGADDGWIRLHLADALPLGLDIEMLEESAAALAEGSLPSRILALLRAMPGALRHGEILTALADDGGAVHPPDLHEALWDLAFQGLITNDSFDALRSYGRGPATQRSARSSGRSRSLSRRGAARLSAAMMRQGVSSASEVVSGPVGAGRWSAVRVEGVDPAARAAAVATLLLDRHGVVTRGAMDVEDIPGSFAAVYRVLAVLEENGSCRRGYFVEGLGASQFAPVEAVDLLRDREREADSGDSTEDSGGTEGPSSSTSVVALAATDPANPYGAALPWPSLEITPPEGTTVRPARRAGALVLLRDGQVAAVVDKGAKHLLWWTDPSATELISQQLVRAIAEDSRLPQLRIERVNGHPIDSEPVAAISEALVAAGCYRSPKSIRLRAGGR</sequence>
<evidence type="ECO:0000313" key="13">
    <source>
        <dbReference type="Proteomes" id="UP000218598"/>
    </source>
</evidence>
<proteinExistence type="predicted"/>
<dbReference type="Gene3D" id="3.40.50.300">
    <property type="entry name" value="P-loop containing nucleotide triphosphate hydrolases"/>
    <property type="match status" value="2"/>
</dbReference>
<evidence type="ECO:0000256" key="1">
    <source>
        <dbReference type="ARBA" id="ARBA00022741"/>
    </source>
</evidence>
<evidence type="ECO:0000256" key="7">
    <source>
        <dbReference type="ARBA" id="ARBA00023204"/>
    </source>
</evidence>
<comment type="caution">
    <text evidence="12">The sequence shown here is derived from an EMBL/GenBank/DDBJ whole genome shotgun (WGS) entry which is preliminary data.</text>
</comment>
<dbReference type="Pfam" id="PF19306">
    <property type="entry name" value="WHD_Lhr"/>
    <property type="match status" value="1"/>
</dbReference>
<dbReference type="Pfam" id="PF23235">
    <property type="entry name" value="WHD_3rd_Lhr"/>
    <property type="match status" value="1"/>
</dbReference>
<evidence type="ECO:0000256" key="5">
    <source>
        <dbReference type="ARBA" id="ARBA00022840"/>
    </source>
</evidence>
<dbReference type="Proteomes" id="UP000218598">
    <property type="component" value="Unassembled WGS sequence"/>
</dbReference>
<keyword evidence="13" id="KW-1185">Reference proteome</keyword>
<evidence type="ECO:0000256" key="9">
    <source>
        <dbReference type="SAM" id="MobiDB-lite"/>
    </source>
</evidence>
<dbReference type="Pfam" id="PF00271">
    <property type="entry name" value="Helicase_C"/>
    <property type="match status" value="1"/>
</dbReference>
<evidence type="ECO:0000256" key="8">
    <source>
        <dbReference type="ARBA" id="ARBA00023235"/>
    </source>
</evidence>
<feature type="compositionally biased region" description="Low complexity" evidence="9">
    <location>
        <begin position="340"/>
        <end position="359"/>
    </location>
</feature>
<dbReference type="InterPro" id="IPR052511">
    <property type="entry name" value="ATP-dep_Helicase"/>
</dbReference>
<evidence type="ECO:0000256" key="6">
    <source>
        <dbReference type="ARBA" id="ARBA00023125"/>
    </source>
</evidence>
<keyword evidence="7" id="KW-0234">DNA repair</keyword>
<dbReference type="InterPro" id="IPR045628">
    <property type="entry name" value="Lhr_WH_dom"/>
</dbReference>
<evidence type="ECO:0000256" key="2">
    <source>
        <dbReference type="ARBA" id="ARBA00022763"/>
    </source>
</evidence>
<dbReference type="SMART" id="SM00490">
    <property type="entry name" value="HELICc"/>
    <property type="match status" value="1"/>
</dbReference>
<feature type="domain" description="Helicase ATP-binding" evidence="10">
    <location>
        <begin position="35"/>
        <end position="246"/>
    </location>
</feature>
<dbReference type="GO" id="GO:0004386">
    <property type="term" value="F:helicase activity"/>
    <property type="evidence" value="ECO:0007669"/>
    <property type="project" value="UniProtKB-KW"/>
</dbReference>
<feature type="domain" description="Helicase C-terminal" evidence="11">
    <location>
        <begin position="295"/>
        <end position="502"/>
    </location>
</feature>
<dbReference type="GO" id="GO:0016887">
    <property type="term" value="F:ATP hydrolysis activity"/>
    <property type="evidence" value="ECO:0007669"/>
    <property type="project" value="TreeGrafter"/>
</dbReference>
<feature type="region of interest" description="Disordered" evidence="9">
    <location>
        <begin position="68"/>
        <end position="90"/>
    </location>
</feature>
<name>A0A2A3YEC1_9MICO</name>
<dbReference type="PROSITE" id="PS51194">
    <property type="entry name" value="HELICASE_CTER"/>
    <property type="match status" value="1"/>
</dbReference>
<dbReference type="InterPro" id="IPR014001">
    <property type="entry name" value="Helicase_ATP-bd"/>
</dbReference>
<dbReference type="GO" id="GO:0006281">
    <property type="term" value="P:DNA repair"/>
    <property type="evidence" value="ECO:0007669"/>
    <property type="project" value="UniProtKB-KW"/>
</dbReference>
<dbReference type="NCBIfam" id="NF007284">
    <property type="entry name" value="PRK09751.1"/>
    <property type="match status" value="1"/>
</dbReference>
<dbReference type="InterPro" id="IPR011545">
    <property type="entry name" value="DEAD/DEAH_box_helicase_dom"/>
</dbReference>
<dbReference type="EMBL" id="NRGR01000044">
    <property type="protein sequence ID" value="PCC37676.1"/>
    <property type="molecule type" value="Genomic_DNA"/>
</dbReference>
<evidence type="ECO:0000259" key="10">
    <source>
        <dbReference type="PROSITE" id="PS51192"/>
    </source>
</evidence>
<feature type="region of interest" description="Disordered" evidence="9">
    <location>
        <begin position="1327"/>
        <end position="1348"/>
    </location>
</feature>
<keyword evidence="5" id="KW-0067">ATP-binding</keyword>
<dbReference type="GO" id="GO:0003677">
    <property type="term" value="F:DNA binding"/>
    <property type="evidence" value="ECO:0007669"/>
    <property type="project" value="UniProtKB-KW"/>
</dbReference>
<dbReference type="PANTHER" id="PTHR47962:SF5">
    <property type="entry name" value="ATP-DEPENDENT HELICASE LHR-RELATED"/>
    <property type="match status" value="1"/>
</dbReference>
<dbReference type="PROSITE" id="PS51192">
    <property type="entry name" value="HELICASE_ATP_BIND_1"/>
    <property type="match status" value="1"/>
</dbReference>
<dbReference type="RefSeq" id="WP_096164921.1">
    <property type="nucleotide sequence ID" value="NZ_JBQQIN010000001.1"/>
</dbReference>
<evidence type="ECO:0000259" key="11">
    <source>
        <dbReference type="PROSITE" id="PS51194"/>
    </source>
</evidence>
<dbReference type="Pfam" id="PF00270">
    <property type="entry name" value="DEAD"/>
    <property type="match status" value="1"/>
</dbReference>
<protein>
    <submittedName>
        <fullName evidence="12">ATP-dependent helicase</fullName>
    </submittedName>
</protein>
<feature type="compositionally biased region" description="Low complexity" evidence="9">
    <location>
        <begin position="1335"/>
        <end position="1344"/>
    </location>
</feature>
<feature type="region of interest" description="Disordered" evidence="9">
    <location>
        <begin position="319"/>
        <end position="359"/>
    </location>
</feature>